<reference evidence="3 4" key="1">
    <citation type="journal article" date="2019" name="Int. J. Syst. Evol. Microbiol.">
        <title>The Global Catalogue of Microorganisms (GCM) 10K type strain sequencing project: providing services to taxonomists for standard genome sequencing and annotation.</title>
        <authorList>
            <consortium name="The Broad Institute Genomics Platform"/>
            <consortium name="The Broad Institute Genome Sequencing Center for Infectious Disease"/>
            <person name="Wu L."/>
            <person name="Ma J."/>
        </authorList>
    </citation>
    <scope>NUCLEOTIDE SEQUENCE [LARGE SCALE GENOMIC DNA]</scope>
    <source>
        <strain evidence="3 4">JCM 16013</strain>
    </source>
</reference>
<dbReference type="EMBL" id="BAAAQM010000019">
    <property type="protein sequence ID" value="GAA1973881.1"/>
    <property type="molecule type" value="Genomic_DNA"/>
</dbReference>
<comment type="caution">
    <text evidence="3">The sequence shown here is derived from an EMBL/GenBank/DDBJ whole genome shotgun (WGS) entry which is preliminary data.</text>
</comment>
<proteinExistence type="predicted"/>
<dbReference type="RefSeq" id="WP_344658316.1">
    <property type="nucleotide sequence ID" value="NZ_BAAAQM010000019.1"/>
</dbReference>
<evidence type="ECO:0000256" key="1">
    <source>
        <dbReference type="SAM" id="MobiDB-lite"/>
    </source>
</evidence>
<feature type="region of interest" description="Disordered" evidence="1">
    <location>
        <begin position="47"/>
        <end position="95"/>
    </location>
</feature>
<feature type="transmembrane region" description="Helical" evidence="2">
    <location>
        <begin position="24"/>
        <end position="41"/>
    </location>
</feature>
<keyword evidence="2" id="KW-0472">Membrane</keyword>
<sequence>MHATHAVLASAVAMQGGKSWWNRPMVWASLAAIAYGGWLAARGARRRAEREDAEDAEDAADIPQHPAVTARTVDSSSVDEAMNRLRDWNPDKKAP</sequence>
<protein>
    <submittedName>
        <fullName evidence="3">Uncharacterized protein</fullName>
    </submittedName>
</protein>
<keyword evidence="2" id="KW-0812">Transmembrane</keyword>
<feature type="compositionally biased region" description="Acidic residues" evidence="1">
    <location>
        <begin position="51"/>
        <end position="60"/>
    </location>
</feature>
<evidence type="ECO:0000313" key="4">
    <source>
        <dbReference type="Proteomes" id="UP001499854"/>
    </source>
</evidence>
<evidence type="ECO:0000256" key="2">
    <source>
        <dbReference type="SAM" id="Phobius"/>
    </source>
</evidence>
<keyword evidence="4" id="KW-1185">Reference proteome</keyword>
<keyword evidence="2" id="KW-1133">Transmembrane helix</keyword>
<accession>A0ABN2RS72</accession>
<evidence type="ECO:0000313" key="3">
    <source>
        <dbReference type="EMBL" id="GAA1973881.1"/>
    </source>
</evidence>
<dbReference type="Proteomes" id="UP001499854">
    <property type="component" value="Unassembled WGS sequence"/>
</dbReference>
<name>A0ABN2RS72_9ACTN</name>
<feature type="compositionally biased region" description="Basic and acidic residues" evidence="1">
    <location>
        <begin position="81"/>
        <end position="95"/>
    </location>
</feature>
<organism evidence="3 4">
    <name type="scientific">Catenulispora subtropica</name>
    <dbReference type="NCBI Taxonomy" id="450798"/>
    <lineage>
        <taxon>Bacteria</taxon>
        <taxon>Bacillati</taxon>
        <taxon>Actinomycetota</taxon>
        <taxon>Actinomycetes</taxon>
        <taxon>Catenulisporales</taxon>
        <taxon>Catenulisporaceae</taxon>
        <taxon>Catenulispora</taxon>
    </lineage>
</organism>
<gene>
    <name evidence="3" type="ORF">GCM10009838_37300</name>
</gene>